<sequence>MSLETVKDYLNDRGLGDRVQTFEESSATVELAAAALGTEPARIAKTISLRLDGGCLLLLAAGDAKIDNARFKAEFHTKAAMLHPDEVLSMTGHPVGGVCPFANPEGVRVVCDESLRRFDVVYPAAGTANSAVRLTCDELFQASRAEKWVDVCKGWREEERAK</sequence>
<name>A0A9D1AN93_9FIRM</name>
<accession>A0A9D1AN93</accession>
<dbReference type="Proteomes" id="UP000824242">
    <property type="component" value="Unassembled WGS sequence"/>
</dbReference>
<protein>
    <submittedName>
        <fullName evidence="2">YbaK/EbsC family protein</fullName>
    </submittedName>
</protein>
<dbReference type="AlphaFoldDB" id="A0A9D1AN93"/>
<dbReference type="EMBL" id="DVGZ01000028">
    <property type="protein sequence ID" value="HIR46568.1"/>
    <property type="molecule type" value="Genomic_DNA"/>
</dbReference>
<dbReference type="Pfam" id="PF04073">
    <property type="entry name" value="tRNA_edit"/>
    <property type="match status" value="1"/>
</dbReference>
<dbReference type="InterPro" id="IPR036754">
    <property type="entry name" value="YbaK/aa-tRNA-synt-asso_dom_sf"/>
</dbReference>
<dbReference type="Gene3D" id="3.90.960.10">
    <property type="entry name" value="YbaK/aminoacyl-tRNA synthetase-associated domain"/>
    <property type="match status" value="1"/>
</dbReference>
<dbReference type="SUPFAM" id="SSF55826">
    <property type="entry name" value="YbaK/ProRS associated domain"/>
    <property type="match status" value="1"/>
</dbReference>
<feature type="domain" description="YbaK/aminoacyl-tRNA synthetase-associated" evidence="1">
    <location>
        <begin position="24"/>
        <end position="139"/>
    </location>
</feature>
<evidence type="ECO:0000313" key="2">
    <source>
        <dbReference type="EMBL" id="HIR46568.1"/>
    </source>
</evidence>
<dbReference type="PANTHER" id="PTHR30411:SF1">
    <property type="entry name" value="CYTOPLASMIC PROTEIN"/>
    <property type="match status" value="1"/>
</dbReference>
<proteinExistence type="predicted"/>
<dbReference type="GO" id="GO:0002161">
    <property type="term" value="F:aminoacyl-tRNA deacylase activity"/>
    <property type="evidence" value="ECO:0007669"/>
    <property type="project" value="InterPro"/>
</dbReference>
<reference evidence="2" key="2">
    <citation type="journal article" date="2021" name="PeerJ">
        <title>Extensive microbial diversity within the chicken gut microbiome revealed by metagenomics and culture.</title>
        <authorList>
            <person name="Gilroy R."/>
            <person name="Ravi A."/>
            <person name="Getino M."/>
            <person name="Pursley I."/>
            <person name="Horton D.L."/>
            <person name="Alikhan N.F."/>
            <person name="Baker D."/>
            <person name="Gharbi K."/>
            <person name="Hall N."/>
            <person name="Watson M."/>
            <person name="Adriaenssens E.M."/>
            <person name="Foster-Nyarko E."/>
            <person name="Jarju S."/>
            <person name="Secka A."/>
            <person name="Antonio M."/>
            <person name="Oren A."/>
            <person name="Chaudhuri R.R."/>
            <person name="La Ragione R."/>
            <person name="Hildebrand F."/>
            <person name="Pallen M.J."/>
        </authorList>
    </citation>
    <scope>NUCLEOTIDE SEQUENCE</scope>
    <source>
        <strain evidence="2">ChiSxjej1B13-7958</strain>
    </source>
</reference>
<reference evidence="2" key="1">
    <citation type="submission" date="2020-10" db="EMBL/GenBank/DDBJ databases">
        <authorList>
            <person name="Gilroy R."/>
        </authorList>
    </citation>
    <scope>NUCLEOTIDE SEQUENCE</scope>
    <source>
        <strain evidence="2">ChiSxjej1B13-7958</strain>
    </source>
</reference>
<dbReference type="InterPro" id="IPR007214">
    <property type="entry name" value="YbaK/aa-tRNA-synth-assoc-dom"/>
</dbReference>
<evidence type="ECO:0000259" key="1">
    <source>
        <dbReference type="Pfam" id="PF04073"/>
    </source>
</evidence>
<dbReference type="PANTHER" id="PTHR30411">
    <property type="entry name" value="CYTOPLASMIC PROTEIN"/>
    <property type="match status" value="1"/>
</dbReference>
<evidence type="ECO:0000313" key="3">
    <source>
        <dbReference type="Proteomes" id="UP000824242"/>
    </source>
</evidence>
<organism evidence="2 3">
    <name type="scientific">Candidatus Caccousia avicola</name>
    <dbReference type="NCBI Taxonomy" id="2840721"/>
    <lineage>
        <taxon>Bacteria</taxon>
        <taxon>Bacillati</taxon>
        <taxon>Bacillota</taxon>
        <taxon>Clostridia</taxon>
        <taxon>Eubacteriales</taxon>
        <taxon>Oscillospiraceae</taxon>
        <taxon>Oscillospiraceae incertae sedis</taxon>
        <taxon>Candidatus Caccousia</taxon>
    </lineage>
</organism>
<gene>
    <name evidence="2" type="ORF">IAB89_02755</name>
</gene>
<dbReference type="CDD" id="cd04333">
    <property type="entry name" value="ProX_deacylase"/>
    <property type="match status" value="1"/>
</dbReference>
<comment type="caution">
    <text evidence="2">The sequence shown here is derived from an EMBL/GenBank/DDBJ whole genome shotgun (WGS) entry which is preliminary data.</text>
</comment>